<evidence type="ECO:0000313" key="1">
    <source>
        <dbReference type="EMBL" id="KAG4306495.1"/>
    </source>
</evidence>
<dbReference type="EMBL" id="JABTEG010000001">
    <property type="protein sequence ID" value="KAG4306495.1"/>
    <property type="molecule type" value="Genomic_DNA"/>
</dbReference>
<reference evidence="1 2" key="1">
    <citation type="journal article" date="2021" name="Commun. Biol.">
        <title>Genomic insights into the host specific adaptation of the Pneumocystis genus.</title>
        <authorList>
            <person name="Cisse O.H."/>
            <person name="Ma L."/>
            <person name="Dekker J.P."/>
            <person name="Khil P.P."/>
            <person name="Youn J.-H."/>
            <person name="Brenchley J.M."/>
            <person name="Blair R."/>
            <person name="Pahar B."/>
            <person name="Chabe M."/>
            <person name="Van Rompay K.K.A."/>
            <person name="Keesler R."/>
            <person name="Sukura A."/>
            <person name="Hirsch V."/>
            <person name="Kutty G."/>
            <person name="Liu Y."/>
            <person name="Peng L."/>
            <person name="Chen J."/>
            <person name="Song J."/>
            <person name="Weissenbacher-Lang C."/>
            <person name="Xu J."/>
            <person name="Upham N.S."/>
            <person name="Stajich J.E."/>
            <person name="Cuomo C.A."/>
            <person name="Cushion M.T."/>
            <person name="Kovacs J.A."/>
        </authorList>
    </citation>
    <scope>NUCLEOTIDE SEQUENCE [LARGE SCALE GENOMIC DNA]</scope>
    <source>
        <strain evidence="1 2">RABM</strain>
    </source>
</reference>
<proteinExistence type="predicted"/>
<accession>A0ACB7CGC1</accession>
<organism evidence="1 2">
    <name type="scientific">Pneumocystis oryctolagi</name>
    <dbReference type="NCBI Taxonomy" id="42067"/>
    <lineage>
        <taxon>Eukaryota</taxon>
        <taxon>Fungi</taxon>
        <taxon>Dikarya</taxon>
        <taxon>Ascomycota</taxon>
        <taxon>Taphrinomycotina</taxon>
        <taxon>Pneumocystomycetes</taxon>
        <taxon>Pneumocystaceae</taxon>
        <taxon>Pneumocystis</taxon>
    </lineage>
</organism>
<dbReference type="Proteomes" id="UP000768646">
    <property type="component" value="Unassembled WGS sequence"/>
</dbReference>
<protein>
    <submittedName>
        <fullName evidence="1">Uncharacterized protein</fullName>
    </submittedName>
</protein>
<keyword evidence="2" id="KW-1185">Reference proteome</keyword>
<name>A0ACB7CGC1_9ASCO</name>
<evidence type="ECO:0000313" key="2">
    <source>
        <dbReference type="Proteomes" id="UP000768646"/>
    </source>
</evidence>
<gene>
    <name evidence="1" type="ORF">PORY_000483</name>
</gene>
<sequence>MQKANTVEETLQQDTIMTMNADERETEEQIVAEKLINEEYKIWKKNSPFLYDLIVTHALEWPTLTIQWFPDKETVPGKNYSVHRLLIGTHTSGNDQNYLKFAEVHLPLSATDIDIRKYDEDKDEIGGYEGTDAKINIVQKIDHEGEVNRARYQPQNPNIIATMTVNGDVYIFDRTKHSSNPMGTCNPQIKLKGHTKEGYGLSWNPHKLGYLVTGTEDMTICLWDITAYSKGSNILSPINIYTTHTAVVTDVAFHPLHDSLFGSVSDDLYLQIHDIRSSNTTSAAHKVSAHSEAINSLAFNPACEYVLSTASADKTVALWDLRNLKLKLHSFEGHDDEVTSLAWSPHEETILASSSIDRRIILWDLSKIGEEQSPEDAEDGPPELLFMHGGHTNRVSDFSWNLNDPWVLASSAEDNIVMVWQPANNIYKKDDIDVPASDLEYFIGRNVQKITLYLDAIDSNTNKRQRSRSPTPDYVFQEISDEECFKEEKTTRVKIKLNNLKSNTSYSNTSLTSTYDPLVYIFGENDFSCVLTLKPDHESRPLWINPCDGKIILEAFSPLAEQAQDFLITIAEPVSRPIHIHEYQLTAYSLYAAVSVGLETEDIISVLDRLSKFPIPENIVQFIRMYTVSYGKIKLVLKQNRYFIESSHAEILQKLLKDDIIGPLRIDTEISKNKLSTTINSSQVNDAISDKKKNIEDKNKKTENNDSKDDMKSETPCMSNEIDENDVKDIKNTEEPFSVVDIDQEEDDDDNVHSFEIPSSSVEIVKKRCSEIDYPMLEEYDFRNDTSNPDLEIDLKPSTQIRSYQEKSLSKMFGNGRARSGIIVLPCGTGKTLVGITAACTIKKSVLVLCTSSVSVMQWRQQFLQWSNIKSDDIAVFTSDNKEKFKGESGVIISTYSMIANTRNRSHDSQKIMDFLTSREWGFLLLDEVHVVPAIMFRRVITTVAAHAKLGLTATLVREDDKINDLNFLIGPKLYEANWLDLAQKGHIANVQCAEVWCPMTTEFYNEYLNETSRKRMLLYIMNPNKFQACQFLIDYHEKRGDKIIVFSDNVYALRAYALKLQKYYIYGGTSQHERIKILENFRYNDMVKTIFLSKIGDTSIDLPEATCLIQISSHYGSRRQEAQRLGRILRAKRRNDQGFNAFFYSLISKDTMEVYYSVKRQAFLVDQGYAFKVITHLKGIEDVPNLAFSTPDEQRELLQEVLLQNEDAADIDKSDERENYYDNFSKKSKKEPYNVLKVKRSTGNLSTLSGGNDFAYIEYNKSANKQLKDSLVSRNPIIRKFYAQRKR</sequence>
<comment type="caution">
    <text evidence="1">The sequence shown here is derived from an EMBL/GenBank/DDBJ whole genome shotgun (WGS) entry which is preliminary data.</text>
</comment>